<evidence type="ECO:0000313" key="2">
    <source>
        <dbReference type="Proteomes" id="UP000249169"/>
    </source>
</evidence>
<dbReference type="Proteomes" id="UP000249169">
    <property type="component" value="Unassembled WGS sequence"/>
</dbReference>
<sequence length="398" mass="42273">MTMGVMKAAGRCLALALVMACGEPPEEQAPAGQLREVCQEPAEAYPLYVEARLSTTGSVSNDLVADARSVWVVESGANTLSRFDREQQRYVSQAVALGAERNPYAMALEPGAAPSGAARIWVANYATHSVSVIDAQSGEVLQEIEDASLKNPSAVALGERYAYVGNVHYLSLAQGFGPGSISVIDRTTLEVVGQWETSFKNPHSLKVEQVAGQEVLVISSAGEVVFGASGVEVRGRAGLELAFPGADPGAPRLESYDLGQREGGVVGAPGRPVRVPGTDTLYLSSATAPVLFVFDLAVRAWVRDAQDPLEVYAAEGDATHSLAVDSAGRLWLTAFNQDALYIWDTRCDRLAAGPLPLGRVDDLVEGPQSVAIVEDAEGIDAYYLLTNANALGRVRVRW</sequence>
<organism evidence="1 2">
    <name type="scientific">Lujinxingia litoralis</name>
    <dbReference type="NCBI Taxonomy" id="2211119"/>
    <lineage>
        <taxon>Bacteria</taxon>
        <taxon>Deltaproteobacteria</taxon>
        <taxon>Bradymonadales</taxon>
        <taxon>Lujinxingiaceae</taxon>
        <taxon>Lujinxingia</taxon>
    </lineage>
</organism>
<dbReference type="EMBL" id="QHKO01000008">
    <property type="protein sequence ID" value="RAL20720.1"/>
    <property type="molecule type" value="Genomic_DNA"/>
</dbReference>
<evidence type="ECO:0000313" key="1">
    <source>
        <dbReference type="EMBL" id="RAL20720.1"/>
    </source>
</evidence>
<dbReference type="OrthoDB" id="5491286at2"/>
<dbReference type="PANTHER" id="PTHR47197">
    <property type="entry name" value="PROTEIN NIRF"/>
    <property type="match status" value="1"/>
</dbReference>
<dbReference type="RefSeq" id="WP_111730812.1">
    <property type="nucleotide sequence ID" value="NZ_QHKO01000008.1"/>
</dbReference>
<dbReference type="Gene3D" id="2.130.10.10">
    <property type="entry name" value="YVTN repeat-like/Quinoprotein amine dehydrogenase"/>
    <property type="match status" value="1"/>
</dbReference>
<dbReference type="SUPFAM" id="SSF75011">
    <property type="entry name" value="3-carboxy-cis,cis-mucoante lactonizing enzyme"/>
    <property type="match status" value="1"/>
</dbReference>
<dbReference type="PANTHER" id="PTHR47197:SF3">
    <property type="entry name" value="DIHYDRO-HEME D1 DEHYDROGENASE"/>
    <property type="match status" value="1"/>
</dbReference>
<comment type="caution">
    <text evidence="1">The sequence shown here is derived from an EMBL/GenBank/DDBJ whole genome shotgun (WGS) entry which is preliminary data.</text>
</comment>
<reference evidence="1 2" key="1">
    <citation type="submission" date="2018-05" db="EMBL/GenBank/DDBJ databases">
        <title>Lujinxingia marina gen. nov. sp. nov., a new facultative anaerobic member of the class Deltaproteobacteria, and proposal of Lujinxingaceae fam. nov.</title>
        <authorList>
            <person name="Li C.-M."/>
        </authorList>
    </citation>
    <scope>NUCLEOTIDE SEQUENCE [LARGE SCALE GENOMIC DNA]</scope>
    <source>
        <strain evidence="1 2">B210</strain>
    </source>
</reference>
<dbReference type="AlphaFoldDB" id="A0A328C288"/>
<evidence type="ECO:0008006" key="3">
    <source>
        <dbReference type="Google" id="ProtNLM"/>
    </source>
</evidence>
<keyword evidence="2" id="KW-1185">Reference proteome</keyword>
<protein>
    <recommendedName>
        <fullName evidence="3">YncE family protein</fullName>
    </recommendedName>
</protein>
<accession>A0A328C288</accession>
<dbReference type="InterPro" id="IPR051200">
    <property type="entry name" value="Host-pathogen_enzymatic-act"/>
</dbReference>
<name>A0A328C288_9DELT</name>
<dbReference type="InterPro" id="IPR015943">
    <property type="entry name" value="WD40/YVTN_repeat-like_dom_sf"/>
</dbReference>
<gene>
    <name evidence="1" type="ORF">DL240_15495</name>
</gene>
<proteinExistence type="predicted"/>